<comment type="subcellular location">
    <subcellularLocation>
        <location evidence="1">Membrane</location>
        <topology evidence="1">Multi-pass membrane protein</topology>
    </subcellularLocation>
</comment>
<evidence type="ECO:0000313" key="7">
    <source>
        <dbReference type="EMBL" id="AHA41625.1"/>
    </source>
</evidence>
<feature type="transmembrane region" description="Helical" evidence="5">
    <location>
        <begin position="286"/>
        <end position="309"/>
    </location>
</feature>
<dbReference type="PANTHER" id="PTHR22773">
    <property type="entry name" value="NADH DEHYDROGENASE"/>
    <property type="match status" value="1"/>
</dbReference>
<dbReference type="EMBL" id="KF651059">
    <property type="protein sequence ID" value="AHA41625.1"/>
    <property type="molecule type" value="Genomic_DNA"/>
</dbReference>
<feature type="transmembrane region" description="Helical" evidence="5">
    <location>
        <begin position="321"/>
        <end position="339"/>
    </location>
</feature>
<keyword evidence="2 5" id="KW-0812">Transmembrane</keyword>
<evidence type="ECO:0000256" key="4">
    <source>
        <dbReference type="ARBA" id="ARBA00023136"/>
    </source>
</evidence>
<name>V5KV62_9ALVE</name>
<dbReference type="NCBIfam" id="TIGR01770">
    <property type="entry name" value="NDH_I_N"/>
    <property type="match status" value="1"/>
</dbReference>
<feature type="transmembrane region" description="Helical" evidence="5">
    <location>
        <begin position="37"/>
        <end position="61"/>
    </location>
</feature>
<organism evidence="7">
    <name type="scientific">Colponema vietnamica</name>
    <dbReference type="NCBI Taxonomy" id="1492817"/>
    <lineage>
        <taxon>Eukaryota</taxon>
        <taxon>Sar</taxon>
        <taxon>Alveolata</taxon>
        <taxon>Colponemida</taxon>
        <taxon>Colponemidia</taxon>
        <taxon>Colponema</taxon>
    </lineage>
</organism>
<feature type="transmembrane region" description="Helical" evidence="5">
    <location>
        <begin position="379"/>
        <end position="399"/>
    </location>
</feature>
<feature type="transmembrane region" description="Helical" evidence="5">
    <location>
        <begin position="351"/>
        <end position="373"/>
    </location>
</feature>
<geneLocation type="mitochondrion" evidence="7"/>
<protein>
    <submittedName>
        <fullName evidence="7">NADH dehydrogenase subunit 2</fullName>
    </submittedName>
</protein>
<evidence type="ECO:0000256" key="5">
    <source>
        <dbReference type="SAM" id="Phobius"/>
    </source>
</evidence>
<dbReference type="GO" id="GO:0008137">
    <property type="term" value="F:NADH dehydrogenase (ubiquinone) activity"/>
    <property type="evidence" value="ECO:0007669"/>
    <property type="project" value="InterPro"/>
</dbReference>
<gene>
    <name evidence="7" type="primary">nad2</name>
</gene>
<feature type="domain" description="NADH:quinone oxidoreductase/Mrp antiporter transmembrane" evidence="6">
    <location>
        <begin position="171"/>
        <end position="453"/>
    </location>
</feature>
<proteinExistence type="inferred from homology"/>
<feature type="transmembrane region" description="Helical" evidence="5">
    <location>
        <begin position="204"/>
        <end position="232"/>
    </location>
</feature>
<reference evidence="7" key="1">
    <citation type="journal article" date="2013" name="Curr. Biol.">
        <title>Colponemids represent multiple ancient alveolate lineages.</title>
        <authorList>
            <person name="Janouskovec J."/>
            <person name="Tikhonenkov D.V."/>
            <person name="Mikhailov K.V."/>
            <person name="Simdyanov T.G."/>
            <person name="Aleoshin V.V."/>
            <person name="Mylnikov A.P."/>
            <person name="Keeling P.J."/>
        </authorList>
    </citation>
    <scope>NUCLEOTIDE SEQUENCE</scope>
    <source>
        <strain evidence="7">Colp-7a</strain>
    </source>
</reference>
<reference evidence="7" key="2">
    <citation type="journal article" date="2014" name="PLoS ONE">
        <title>Description of Colponema vietnamica sp.n. and Acavomonas peruviana n. gen. n. sp., two new alveolate phyla (Colponemidia nom. nov. and Acavomonidia nom. nov.) and their contributions to reconstructing the ancestral state of alveolates and eukaryotes.</title>
        <authorList>
            <person name="Tikhonenkov D.V."/>
            <person name="Janouskovec J."/>
            <person name="Mylnikov A.P."/>
            <person name="Mikhailov K.V."/>
            <person name="Simdyanov T.G."/>
            <person name="Aleoshin V.V."/>
            <person name="Keeling P.J."/>
        </authorList>
    </citation>
    <scope>NUCLEOTIDE SEQUENCE</scope>
    <source>
        <strain evidence="7">Colp-7a</strain>
    </source>
</reference>
<dbReference type="GO" id="GO:0042773">
    <property type="term" value="P:ATP synthesis coupled electron transport"/>
    <property type="evidence" value="ECO:0007669"/>
    <property type="project" value="InterPro"/>
</dbReference>
<keyword evidence="3 5" id="KW-1133">Transmembrane helix</keyword>
<keyword evidence="4 5" id="KW-0472">Membrane</keyword>
<reference evidence="8" key="3">
    <citation type="journal article" date="2017" name="Curr. Biol.">
        <title>A New Lineage of Eukaryotes Illuminates Early Mitochondrial Genome Reduction.</title>
        <authorList>
            <person name="Janouskovec J."/>
            <person name="Tikhonenkov D.V."/>
            <person name="Burki F."/>
            <person name="Howe A.T."/>
            <person name="Rohwer F.L."/>
            <person name="Mylnikov A.P."/>
            <person name="Keeling P.J."/>
        </authorList>
    </citation>
    <scope>NUCLEOTIDE SEQUENCE</scope>
    <source>
        <strain evidence="8">Colp-7a</strain>
    </source>
</reference>
<keyword evidence="7" id="KW-0496">Mitochondrion</keyword>
<evidence type="ECO:0000256" key="1">
    <source>
        <dbReference type="ARBA" id="ARBA00004141"/>
    </source>
</evidence>
<feature type="transmembrane region" description="Helical" evidence="5">
    <location>
        <begin position="125"/>
        <end position="143"/>
    </location>
</feature>
<sequence length="544" mass="62450">MKRSENSIIYDNNNLLLIENSAINPNKLYEFNWDINIIFALPELVLLFGILFLLVFGSILAKNKYTFFNQIIDKDNLIFKSIGYGMVSLFLFMIFFIIKFCSHIGVWTMFGNALIISDGHNNIKILILLISAFLILISMRYLIINQINSFEYFILIGFITLGGMLLISSFSFINFYLALELQSISIYLLCGFHRYSAWSIEAALKYFILGGVSSAILLFGISLIYGFSGGFINFMDLHLFFKYPTEVLSFDILQHIGLLFILIGILFKLAIVPFHFWAPEVYEGSFLPVTALIATLPKFTIIISFLYIFDFVFGGSGINHKLIEIILMVVGSLSIFWGSISAIKQKTIKRFLAYTSINQMGFFIFGFIAGGSIGIQSCINFIVIYVFQLLGIFGIMMVLVENNQYITDLSVIRKSNKSLALMLSLFFFSLLGIPPFAGFFSKYYILQALVEQSIRKYNDLFIYLPFIFLLIIFSVIAAYYYFRIVKIIWFDDNSTKKITDFEGISKSSLIVVSLIFMFNLTFMLFEEYFVSFLSKYIYTCLYIV</sequence>
<feature type="transmembrane region" description="Helical" evidence="5">
    <location>
        <begin position="82"/>
        <end position="105"/>
    </location>
</feature>
<feature type="transmembrane region" description="Helical" evidence="5">
    <location>
        <begin position="503"/>
        <end position="525"/>
    </location>
</feature>
<evidence type="ECO:0000313" key="8">
    <source>
        <dbReference type="EMBL" id="ATY40845.1"/>
    </source>
</evidence>
<accession>V5KV62</accession>
<dbReference type="InterPro" id="IPR010096">
    <property type="entry name" value="NADH-Q_OxRdtase_suN/2"/>
</dbReference>
<dbReference type="EMBL" id="MG202006">
    <property type="protein sequence ID" value="ATY40845.1"/>
    <property type="molecule type" value="Genomic_DNA"/>
</dbReference>
<evidence type="ECO:0000259" key="6">
    <source>
        <dbReference type="Pfam" id="PF00361"/>
    </source>
</evidence>
<evidence type="ECO:0000256" key="2">
    <source>
        <dbReference type="ARBA" id="ARBA00022692"/>
    </source>
</evidence>
<dbReference type="GO" id="GO:0016020">
    <property type="term" value="C:membrane"/>
    <property type="evidence" value="ECO:0007669"/>
    <property type="project" value="UniProtKB-SubCell"/>
</dbReference>
<dbReference type="AlphaFoldDB" id="V5KV62"/>
<feature type="transmembrane region" description="Helical" evidence="5">
    <location>
        <begin position="460"/>
        <end position="482"/>
    </location>
</feature>
<dbReference type="HAMAP" id="MF_00445">
    <property type="entry name" value="NDH1_NuoN_1"/>
    <property type="match status" value="1"/>
</dbReference>
<feature type="transmembrane region" description="Helical" evidence="5">
    <location>
        <begin position="252"/>
        <end position="274"/>
    </location>
</feature>
<feature type="transmembrane region" description="Helical" evidence="5">
    <location>
        <begin position="419"/>
        <end position="440"/>
    </location>
</feature>
<dbReference type="Pfam" id="PF00361">
    <property type="entry name" value="Proton_antipo_M"/>
    <property type="match status" value="1"/>
</dbReference>
<evidence type="ECO:0000256" key="3">
    <source>
        <dbReference type="ARBA" id="ARBA00022989"/>
    </source>
</evidence>
<feature type="transmembrane region" description="Helical" evidence="5">
    <location>
        <begin position="150"/>
        <end position="167"/>
    </location>
</feature>
<dbReference type="InterPro" id="IPR001750">
    <property type="entry name" value="ND/Mrp_TM"/>
</dbReference>